<dbReference type="InterPro" id="IPR002734">
    <property type="entry name" value="RibDG_C"/>
</dbReference>
<name>A0ABQ6Q353_9BACT</name>
<feature type="domain" description="Bacterial bifunctional deaminase-reductase C-terminal" evidence="1">
    <location>
        <begin position="8"/>
        <end position="166"/>
    </location>
</feature>
<dbReference type="InterPro" id="IPR024072">
    <property type="entry name" value="DHFR-like_dom_sf"/>
</dbReference>
<gene>
    <name evidence="2" type="ORF">Ataiwa_28870</name>
</gene>
<keyword evidence="3" id="KW-1185">Reference proteome</keyword>
<dbReference type="Pfam" id="PF01872">
    <property type="entry name" value="RibD_C"/>
    <property type="match status" value="1"/>
</dbReference>
<accession>A0ABQ6Q353</accession>
<evidence type="ECO:0000259" key="1">
    <source>
        <dbReference type="Pfam" id="PF01872"/>
    </source>
</evidence>
<dbReference type="EMBL" id="BTPE01000010">
    <property type="protein sequence ID" value="GMQ34614.1"/>
    <property type="molecule type" value="Genomic_DNA"/>
</dbReference>
<proteinExistence type="predicted"/>
<dbReference type="Gene3D" id="3.40.430.10">
    <property type="entry name" value="Dihydrofolate Reductase, subunit A"/>
    <property type="match status" value="1"/>
</dbReference>
<dbReference type="RefSeq" id="WP_338229440.1">
    <property type="nucleotide sequence ID" value="NZ_BTPE01000010.1"/>
</dbReference>
<comment type="caution">
    <text evidence="2">The sequence shown here is derived from an EMBL/GenBank/DDBJ whole genome shotgun (WGS) entry which is preliminary data.</text>
</comment>
<dbReference type="PANTHER" id="PTHR38011">
    <property type="entry name" value="DIHYDROFOLATE REDUCTASE FAMILY PROTEIN (AFU_ORTHOLOGUE AFUA_8G06820)"/>
    <property type="match status" value="1"/>
</dbReference>
<reference evidence="2 3" key="1">
    <citation type="submission" date="2023-08" db="EMBL/GenBank/DDBJ databases">
        <title>Draft genome sequence of Algoriphagus taiwanensis.</title>
        <authorList>
            <person name="Takatani N."/>
            <person name="Hosokawa M."/>
            <person name="Sawabe T."/>
        </authorList>
    </citation>
    <scope>NUCLEOTIDE SEQUENCE [LARGE SCALE GENOMIC DNA]</scope>
    <source>
        <strain evidence="2 3">JCM 19755</strain>
    </source>
</reference>
<dbReference type="Proteomes" id="UP001307705">
    <property type="component" value="Unassembled WGS sequence"/>
</dbReference>
<protein>
    <submittedName>
        <fullName evidence="2">Dihydrofolate reductase family protein</fullName>
    </submittedName>
</protein>
<dbReference type="SUPFAM" id="SSF53597">
    <property type="entry name" value="Dihydrofolate reductase-like"/>
    <property type="match status" value="1"/>
</dbReference>
<evidence type="ECO:0000313" key="2">
    <source>
        <dbReference type="EMBL" id="GMQ34614.1"/>
    </source>
</evidence>
<dbReference type="PANTHER" id="PTHR38011:SF11">
    <property type="entry name" value="2,5-DIAMINO-6-RIBOSYLAMINO-4(3H)-PYRIMIDINONE 5'-PHOSPHATE REDUCTASE"/>
    <property type="match status" value="1"/>
</dbReference>
<evidence type="ECO:0000313" key="3">
    <source>
        <dbReference type="Proteomes" id="UP001307705"/>
    </source>
</evidence>
<organism evidence="2 3">
    <name type="scientific">Algoriphagus taiwanensis</name>
    <dbReference type="NCBI Taxonomy" id="1445656"/>
    <lineage>
        <taxon>Bacteria</taxon>
        <taxon>Pseudomonadati</taxon>
        <taxon>Bacteroidota</taxon>
        <taxon>Cytophagia</taxon>
        <taxon>Cytophagales</taxon>
        <taxon>Cyclobacteriaceae</taxon>
        <taxon>Algoriphagus</taxon>
    </lineage>
</organism>
<sequence>MKKQNKVFIATSMDGFIADRDGGIDWLHSIPNPEQNDMGYGAFISGIDALVMGRNTFETVCGFDIDWPYTQPVFVLSNSLTTIPEKFRDKAELVRGPLKEVLQEIHNRGYEQLYIDGGKTIQSFLKEDLIDELILTTIPILLGGGIPLFSELSQPMEWECVESKLFLDKVAQNRYIRKR</sequence>
<dbReference type="InterPro" id="IPR050765">
    <property type="entry name" value="Riboflavin_Biosynth_HTPR"/>
</dbReference>